<evidence type="ECO:0008006" key="4">
    <source>
        <dbReference type="Google" id="ProtNLM"/>
    </source>
</evidence>
<proteinExistence type="predicted"/>
<feature type="signal peptide" evidence="1">
    <location>
        <begin position="1"/>
        <end position="20"/>
    </location>
</feature>
<gene>
    <name evidence="2" type="ORF">ALGA_1559</name>
</gene>
<evidence type="ECO:0000313" key="2">
    <source>
        <dbReference type="EMBL" id="BAX79935.1"/>
    </source>
</evidence>
<dbReference type="KEGG" id="mbas:ALGA_1559"/>
<dbReference type="OrthoDB" id="6400696at2"/>
<keyword evidence="1" id="KW-0732">Signal</keyword>
<dbReference type="RefSeq" id="WP_096428814.1">
    <property type="nucleotide sequence ID" value="NZ_AP018042.1"/>
</dbReference>
<dbReference type="Proteomes" id="UP000218267">
    <property type="component" value="Chromosome"/>
</dbReference>
<reference evidence="3" key="2">
    <citation type="journal article" date="2020" name="Antonie Van Leeuwenhoek">
        <title>Labilibaculum antarcticum sp. nov., a novel facultative anaerobic, psychrotorelant bacterium isolated from marine sediment of Antarctica.</title>
        <authorList>
            <person name="Watanabe M."/>
            <person name="Kojima H."/>
            <person name="Fukui M."/>
        </authorList>
    </citation>
    <scope>NUCLEOTIDE SEQUENCE [LARGE SCALE GENOMIC DNA]</scope>
    <source>
        <strain evidence="3">SPP2</strain>
    </source>
</reference>
<reference evidence="2 3" key="1">
    <citation type="journal article" date="2018" name="Mar. Genomics">
        <title>Complete genome sequence of Marinifilaceae bacterium strain SPP2, isolated from the Antarctic marine sediment.</title>
        <authorList>
            <person name="Watanabe M."/>
            <person name="Kojima H."/>
            <person name="Fukui M."/>
        </authorList>
    </citation>
    <scope>NUCLEOTIDE SEQUENCE [LARGE SCALE GENOMIC DNA]</scope>
    <source>
        <strain evidence="2 3">SPP2</strain>
    </source>
</reference>
<dbReference type="AlphaFoldDB" id="A0A1Y1CHY7"/>
<organism evidence="2 3">
    <name type="scientific">Labilibaculum antarcticum</name>
    <dbReference type="NCBI Taxonomy" id="1717717"/>
    <lineage>
        <taxon>Bacteria</taxon>
        <taxon>Pseudomonadati</taxon>
        <taxon>Bacteroidota</taxon>
        <taxon>Bacteroidia</taxon>
        <taxon>Marinilabiliales</taxon>
        <taxon>Marinifilaceae</taxon>
        <taxon>Labilibaculum</taxon>
    </lineage>
</organism>
<name>A0A1Y1CHY7_9BACT</name>
<feature type="chain" id="PRO_5013073075" description="DUF4412 domain-containing protein" evidence="1">
    <location>
        <begin position="21"/>
        <end position="224"/>
    </location>
</feature>
<accession>A0A1Y1CHY7</accession>
<protein>
    <recommendedName>
        <fullName evidence="4">DUF4412 domain-containing protein</fullName>
    </recommendedName>
</protein>
<evidence type="ECO:0000256" key="1">
    <source>
        <dbReference type="SAM" id="SignalP"/>
    </source>
</evidence>
<dbReference type="EMBL" id="AP018042">
    <property type="protein sequence ID" value="BAX79935.1"/>
    <property type="molecule type" value="Genomic_DNA"/>
</dbReference>
<evidence type="ECO:0000313" key="3">
    <source>
        <dbReference type="Proteomes" id="UP000218267"/>
    </source>
</evidence>
<keyword evidence="3" id="KW-1185">Reference proteome</keyword>
<sequence length="224" mass="25530">MRKIIVICFFAFGFCLFGNAQETALTSKGKVVILYENGTWKYADVSVSGETQAQQTENTVLTAIQETAISNEPLVLKDAEVEKITFIEGASEKLQKYFKDKNIVRCDFTLSSKEGKATITTEWKIMNGEAYSYFGYIKKEAKLSLELLGGETVDLAYNNEFEPKEFKKYGFSTYSAELELTEDQLELLQNKIVLKATMNWSRRAEEYQVVDPSYFIKTIPQITE</sequence>